<accession>A0A8S0WG49</accession>
<keyword evidence="1" id="KW-1133">Transmembrane helix</keyword>
<dbReference type="Proteomes" id="UP001071230">
    <property type="component" value="Unassembled WGS sequence"/>
</dbReference>
<gene>
    <name evidence="3" type="ORF">DEACI_1535</name>
    <name evidence="2" type="ORF">DEACI_2259</name>
</gene>
<keyword evidence="4" id="KW-1185">Reference proteome</keyword>
<protein>
    <submittedName>
        <fullName evidence="2">Uncharacterized protein</fullName>
    </submittedName>
</protein>
<sequence length="168" mass="18330">MRSECSRRGRFQRRSELPGEMNFSGAADSLGGVCLGTEGGFATLLVLLLLTALFLYGAEGYVRANAENRMAHREAQSRQAVYAAEGGIEWAKDELLLNPDLKAGRLSLDGGEVAIAVESASDPKGGSREEVYLVTSTARVGRAERKISVVLKRSLGRWLVLCYREIHQ</sequence>
<keyword evidence="1" id="KW-0472">Membrane</keyword>
<dbReference type="AlphaFoldDB" id="A0A8S0WG49"/>
<name>A0A8S0WG49_9FIRM</name>
<organism evidence="2">
    <name type="scientific">Acididesulfobacillus acetoxydans</name>
    <dbReference type="NCBI Taxonomy" id="1561005"/>
    <lineage>
        <taxon>Bacteria</taxon>
        <taxon>Bacillati</taxon>
        <taxon>Bacillota</taxon>
        <taxon>Clostridia</taxon>
        <taxon>Eubacteriales</taxon>
        <taxon>Peptococcaceae</taxon>
        <taxon>Acididesulfobacillus</taxon>
    </lineage>
</organism>
<evidence type="ECO:0000313" key="4">
    <source>
        <dbReference type="Proteomes" id="UP001071230"/>
    </source>
</evidence>
<dbReference type="EMBL" id="CDGJ01000037">
    <property type="protein sequence ID" value="CEJ07079.1"/>
    <property type="molecule type" value="Genomic_DNA"/>
</dbReference>
<dbReference type="RefSeq" id="WP_240985098.1">
    <property type="nucleotide sequence ID" value="NZ_CDGJ01000037.1"/>
</dbReference>
<evidence type="ECO:0000256" key="1">
    <source>
        <dbReference type="SAM" id="Phobius"/>
    </source>
</evidence>
<dbReference type="KEGG" id="aacx:DEACI_2259"/>
<reference evidence="3" key="1">
    <citation type="submission" date="2014-11" db="EMBL/GenBank/DDBJ databases">
        <authorList>
            <person name="Hornung B.V."/>
        </authorList>
    </citation>
    <scope>NUCLEOTIDE SEQUENCE</scope>
    <source>
        <strain evidence="3">INE</strain>
    </source>
</reference>
<reference evidence="2" key="2">
    <citation type="submission" date="2020-01" db="EMBL/GenBank/DDBJ databases">
        <authorList>
            <person name="Hornung B."/>
        </authorList>
    </citation>
    <scope>NUCLEOTIDE SEQUENCE</scope>
    <source>
        <strain evidence="2">PacBioINE</strain>
    </source>
</reference>
<evidence type="ECO:0000313" key="3">
    <source>
        <dbReference type="EMBL" id="CEJ07079.1"/>
    </source>
</evidence>
<keyword evidence="1" id="KW-0812">Transmembrane</keyword>
<proteinExistence type="predicted"/>
<dbReference type="Proteomes" id="UP000836597">
    <property type="component" value="Chromosome"/>
</dbReference>
<dbReference type="EMBL" id="LR746496">
    <property type="protein sequence ID" value="CAA7601592.1"/>
    <property type="molecule type" value="Genomic_DNA"/>
</dbReference>
<feature type="transmembrane region" description="Helical" evidence="1">
    <location>
        <begin position="41"/>
        <end position="62"/>
    </location>
</feature>
<evidence type="ECO:0000313" key="2">
    <source>
        <dbReference type="EMBL" id="CAA7601592.1"/>
    </source>
</evidence>